<gene>
    <name evidence="1" type="ORF">B0I29_109177</name>
</gene>
<dbReference type="EMBL" id="QLMJ01000009">
    <property type="protein sequence ID" value="RAK35703.1"/>
    <property type="molecule type" value="Genomic_DNA"/>
</dbReference>
<protein>
    <submittedName>
        <fullName evidence="1">Uncharacterized protein</fullName>
    </submittedName>
</protein>
<dbReference type="OrthoDB" id="9913630at2"/>
<dbReference type="AlphaFoldDB" id="A0A327ZAS5"/>
<evidence type="ECO:0000313" key="2">
    <source>
        <dbReference type="Proteomes" id="UP000249341"/>
    </source>
</evidence>
<dbReference type="RefSeq" id="WP_111650708.1">
    <property type="nucleotide sequence ID" value="NZ_JACHWI010000006.1"/>
</dbReference>
<sequence>MTFADRLEEQLRAVEASIVPGTDWGREFQEIIDKTRADARNGDAMDLDESLAQVTAMVARHRARQDQSATQGQTEN</sequence>
<reference evidence="1 2" key="1">
    <citation type="submission" date="2018-06" db="EMBL/GenBank/DDBJ databases">
        <title>Genomic Encyclopedia of Type Strains, Phase III (KMG-III): the genomes of soil and plant-associated and newly described type strains.</title>
        <authorList>
            <person name="Whitman W."/>
        </authorList>
    </citation>
    <scope>NUCLEOTIDE SEQUENCE [LARGE SCALE GENOMIC DNA]</scope>
    <source>
        <strain evidence="1 2">CGMCC 4.7090</strain>
    </source>
</reference>
<organism evidence="1 2">
    <name type="scientific">Actinoplanes lutulentus</name>
    <dbReference type="NCBI Taxonomy" id="1287878"/>
    <lineage>
        <taxon>Bacteria</taxon>
        <taxon>Bacillati</taxon>
        <taxon>Actinomycetota</taxon>
        <taxon>Actinomycetes</taxon>
        <taxon>Micromonosporales</taxon>
        <taxon>Micromonosporaceae</taxon>
        <taxon>Actinoplanes</taxon>
    </lineage>
</organism>
<evidence type="ECO:0000313" key="1">
    <source>
        <dbReference type="EMBL" id="RAK35703.1"/>
    </source>
</evidence>
<accession>A0A327ZAS5</accession>
<proteinExistence type="predicted"/>
<dbReference type="Proteomes" id="UP000249341">
    <property type="component" value="Unassembled WGS sequence"/>
</dbReference>
<comment type="caution">
    <text evidence="1">The sequence shown here is derived from an EMBL/GenBank/DDBJ whole genome shotgun (WGS) entry which is preliminary data.</text>
</comment>
<name>A0A327ZAS5_9ACTN</name>
<keyword evidence="2" id="KW-1185">Reference proteome</keyword>